<dbReference type="EMBL" id="BJOV01000002">
    <property type="protein sequence ID" value="GEE00090.1"/>
    <property type="molecule type" value="Genomic_DNA"/>
</dbReference>
<feature type="domain" description="SnoaL-like" evidence="1">
    <location>
        <begin position="20"/>
        <end position="101"/>
    </location>
</feature>
<dbReference type="Proteomes" id="UP000444960">
    <property type="component" value="Unassembled WGS sequence"/>
</dbReference>
<dbReference type="SUPFAM" id="SSF54427">
    <property type="entry name" value="NTF2-like"/>
    <property type="match status" value="1"/>
</dbReference>
<dbReference type="Gene3D" id="3.10.450.50">
    <property type="match status" value="1"/>
</dbReference>
<dbReference type="AlphaFoldDB" id="A0A7I9V4Y1"/>
<evidence type="ECO:0000259" key="1">
    <source>
        <dbReference type="Pfam" id="PF12680"/>
    </source>
</evidence>
<organism evidence="2 3">
    <name type="scientific">Gordonia spumicola</name>
    <dbReference type="NCBI Taxonomy" id="589161"/>
    <lineage>
        <taxon>Bacteria</taxon>
        <taxon>Bacillati</taxon>
        <taxon>Actinomycetota</taxon>
        <taxon>Actinomycetes</taxon>
        <taxon>Mycobacteriales</taxon>
        <taxon>Gordoniaceae</taxon>
        <taxon>Gordonia</taxon>
    </lineage>
</organism>
<dbReference type="Pfam" id="PF12680">
    <property type="entry name" value="SnoaL_2"/>
    <property type="match status" value="1"/>
</dbReference>
<keyword evidence="3" id="KW-1185">Reference proteome</keyword>
<accession>A0A7I9V4Y1</accession>
<comment type="caution">
    <text evidence="2">The sequence shown here is derived from an EMBL/GenBank/DDBJ whole genome shotgun (WGS) entry which is preliminary data.</text>
</comment>
<sequence length="238" mass="25876">MTADEEPTMSRRQTLLATAERSPAAVAAHDKQAWLDVFTDGGVVNDPVGSAPHRGRDRLGRFYDTFIAPNTVTFHPEHDIVCDDVVVRDLTLEITMSDAVTLFVPAHLRYEMASPDRIASLHAHWELPAMVGQMLGTGVSSAPVSLRLSTLLIRNQGLAGTAGFARGFVRVGAAHKRKAVEHLESKHPDWTAGKCIAAGNFVTVSMRRGGEHAVAMIEFAKGSITGDRLFAEQREHDS</sequence>
<reference evidence="3" key="1">
    <citation type="submission" date="2019-06" db="EMBL/GenBank/DDBJ databases">
        <title>Gordonia isolated from sludge of a wastewater treatment plant.</title>
        <authorList>
            <person name="Tamura T."/>
            <person name="Aoyama K."/>
            <person name="Kang Y."/>
            <person name="Saito S."/>
            <person name="Akiyama N."/>
            <person name="Yazawa K."/>
            <person name="Gonoi T."/>
            <person name="Mikami Y."/>
        </authorList>
    </citation>
    <scope>NUCLEOTIDE SEQUENCE [LARGE SCALE GENOMIC DNA]</scope>
    <source>
        <strain evidence="3">NBRC 107696</strain>
    </source>
</reference>
<dbReference type="InterPro" id="IPR032710">
    <property type="entry name" value="NTF2-like_dom_sf"/>
</dbReference>
<gene>
    <name evidence="2" type="ORF">nbrc107696_05360</name>
</gene>
<dbReference type="InterPro" id="IPR037401">
    <property type="entry name" value="SnoaL-like"/>
</dbReference>
<protein>
    <recommendedName>
        <fullName evidence="1">SnoaL-like domain-containing protein</fullName>
    </recommendedName>
</protein>
<evidence type="ECO:0000313" key="2">
    <source>
        <dbReference type="EMBL" id="GEE00090.1"/>
    </source>
</evidence>
<proteinExistence type="predicted"/>
<name>A0A7I9V4Y1_9ACTN</name>
<evidence type="ECO:0000313" key="3">
    <source>
        <dbReference type="Proteomes" id="UP000444960"/>
    </source>
</evidence>